<sequence length="521" mass="56796">MSGGVGAKQAADRSRRMPEAAPPIVHEVLHSPGHPLDQRTRMAMASRFGHDFSHVRVHTDTRAAESAEAVQALAYTVGHHVVFGADRYRPASSTGSRLLAHELTHVVQQSAAARGPVPGRLDIDRDFTGIPVHGHGDSRGPQSIRMPVLLARAPKDDADVETAPADPMAGSRVEYLVISLARGRVGFWVVGRMILGKVSTDLKPGRYRLALDLPHRQWSIREPAVRSGLRFEVGLEGADPWTLTYPAEIPLLVVPGLAKEPKTWGESVDEAGQQKDPLWLYEGWPTVTPPGPDDFESTRYDLDYRSEKGNLSKWLTVTYPYGVTKDIAIDSITEKTPRLWAAKREALKVMEEYNQLFFLGVVPTVFFLITIGAGAVGVESAGGRGRLIATRRTVPKQGSGKPPIAPRMNIHERLDVYFARLRAQPPASSADEAFAQISRTLDQVEDELSGIPKKTPPPAPNQSDGRMYPPLADSVTRAADGSIRARTRGHTIDIDANGGMTFKTRRGDPTVVFSKPGGGKP</sequence>
<evidence type="ECO:0000313" key="5">
    <source>
        <dbReference type="Proteomes" id="UP000266677"/>
    </source>
</evidence>
<dbReference type="EMBL" id="QZFU01000041">
    <property type="protein sequence ID" value="RJO70015.1"/>
    <property type="molecule type" value="Genomic_DNA"/>
</dbReference>
<evidence type="ECO:0000256" key="2">
    <source>
        <dbReference type="SAM" id="Phobius"/>
    </source>
</evidence>
<feature type="domain" description="eCIS core" evidence="3">
    <location>
        <begin position="35"/>
        <end position="111"/>
    </location>
</feature>
<dbReference type="OrthoDB" id="9153660at2"/>
<organism evidence="4 5">
    <name type="scientific">Nocardia panacis</name>
    <dbReference type="NCBI Taxonomy" id="2340916"/>
    <lineage>
        <taxon>Bacteria</taxon>
        <taxon>Bacillati</taxon>
        <taxon>Actinomycetota</taxon>
        <taxon>Actinomycetes</taxon>
        <taxon>Mycobacteriales</taxon>
        <taxon>Nocardiaceae</taxon>
        <taxon>Nocardia</taxon>
    </lineage>
</organism>
<comment type="caution">
    <text evidence="4">The sequence shown here is derived from an EMBL/GenBank/DDBJ whole genome shotgun (WGS) entry which is preliminary data.</text>
</comment>
<dbReference type="AlphaFoldDB" id="A0A3A4JUV5"/>
<feature type="transmembrane region" description="Helical" evidence="2">
    <location>
        <begin position="356"/>
        <end position="378"/>
    </location>
</feature>
<proteinExistence type="predicted"/>
<name>A0A3A4JUV5_9NOCA</name>
<feature type="region of interest" description="Disordered" evidence="1">
    <location>
        <begin position="494"/>
        <end position="521"/>
    </location>
</feature>
<keyword evidence="2" id="KW-0812">Transmembrane</keyword>
<dbReference type="InterPro" id="IPR025295">
    <property type="entry name" value="eCIS_core_dom"/>
</dbReference>
<keyword evidence="2" id="KW-0472">Membrane</keyword>
<keyword evidence="5" id="KW-1185">Reference proteome</keyword>
<feature type="region of interest" description="Disordered" evidence="1">
    <location>
        <begin position="1"/>
        <end position="21"/>
    </location>
</feature>
<evidence type="ECO:0000313" key="4">
    <source>
        <dbReference type="EMBL" id="RJO70015.1"/>
    </source>
</evidence>
<protein>
    <submittedName>
        <fullName evidence="4">DUF4157 domain-containing protein</fullName>
    </submittedName>
</protein>
<dbReference type="Proteomes" id="UP000266677">
    <property type="component" value="Unassembled WGS sequence"/>
</dbReference>
<evidence type="ECO:0000256" key="1">
    <source>
        <dbReference type="SAM" id="MobiDB-lite"/>
    </source>
</evidence>
<accession>A0A3A4JUV5</accession>
<keyword evidence="2" id="KW-1133">Transmembrane helix</keyword>
<reference evidence="4 5" key="1">
    <citation type="submission" date="2018-09" db="EMBL/GenBank/DDBJ databases">
        <title>YIM PH21274 draft genome.</title>
        <authorList>
            <person name="Miao C."/>
        </authorList>
    </citation>
    <scope>NUCLEOTIDE SEQUENCE [LARGE SCALE GENOMIC DNA]</scope>
    <source>
        <strain evidence="4 5">YIM PH 21724</strain>
    </source>
</reference>
<gene>
    <name evidence="4" type="ORF">D5S18_29575</name>
</gene>
<feature type="region of interest" description="Disordered" evidence="1">
    <location>
        <begin position="445"/>
        <end position="472"/>
    </location>
</feature>
<dbReference type="Pfam" id="PF13699">
    <property type="entry name" value="eCIS_core"/>
    <property type="match status" value="1"/>
</dbReference>
<evidence type="ECO:0000259" key="3">
    <source>
        <dbReference type="Pfam" id="PF13699"/>
    </source>
</evidence>